<protein>
    <submittedName>
        <fullName evidence="1">5-aminolevulinate synthase, erythroid-specific, mitochondrial</fullName>
    </submittedName>
</protein>
<evidence type="ECO:0000313" key="1">
    <source>
        <dbReference type="EMBL" id="EGW02311.1"/>
    </source>
</evidence>
<dbReference type="EMBL" id="JH000201">
    <property type="protein sequence ID" value="EGW02311.1"/>
    <property type="molecule type" value="Genomic_DNA"/>
</dbReference>
<dbReference type="eggNOG" id="KOG1360">
    <property type="taxonomic scope" value="Eukaryota"/>
</dbReference>
<name>G3H7S1_CRIGR</name>
<dbReference type="InterPro" id="IPR015422">
    <property type="entry name" value="PyrdxlP-dep_Trfase_small"/>
</dbReference>
<dbReference type="AlphaFoldDB" id="G3H7S1"/>
<accession>G3H7S1</accession>
<proteinExistence type="predicted"/>
<dbReference type="Proteomes" id="UP000001075">
    <property type="component" value="Unassembled WGS sequence"/>
</dbReference>
<evidence type="ECO:0000313" key="2">
    <source>
        <dbReference type="Proteomes" id="UP000001075"/>
    </source>
</evidence>
<dbReference type="InParanoid" id="G3H7S1"/>
<reference evidence="2" key="1">
    <citation type="journal article" date="2011" name="Nat. Biotechnol.">
        <title>The genomic sequence of the Chinese hamster ovary (CHO)-K1 cell line.</title>
        <authorList>
            <person name="Xu X."/>
            <person name="Nagarajan H."/>
            <person name="Lewis N.E."/>
            <person name="Pan S."/>
            <person name="Cai Z."/>
            <person name="Liu X."/>
            <person name="Chen W."/>
            <person name="Xie M."/>
            <person name="Wang W."/>
            <person name="Hammond S."/>
            <person name="Andersen M.R."/>
            <person name="Neff N."/>
            <person name="Passarelli B."/>
            <person name="Koh W."/>
            <person name="Fan H.C."/>
            <person name="Wang J."/>
            <person name="Gui Y."/>
            <person name="Lee K.H."/>
            <person name="Betenbaugh M.J."/>
            <person name="Quake S.R."/>
            <person name="Famili I."/>
            <person name="Palsson B.O."/>
            <person name="Wang J."/>
        </authorList>
    </citation>
    <scope>NUCLEOTIDE SEQUENCE [LARGE SCALE GENOMIC DNA]</scope>
    <source>
        <strain evidence="2">CHO K1 cell line</strain>
    </source>
</reference>
<dbReference type="STRING" id="10029.G3H7S1"/>
<gene>
    <name evidence="1" type="ORF">I79_006409</name>
</gene>
<organism evidence="1 2">
    <name type="scientific">Cricetulus griseus</name>
    <name type="common">Chinese hamster</name>
    <name type="synonym">Cricetulus barabensis griseus</name>
    <dbReference type="NCBI Taxonomy" id="10029"/>
    <lineage>
        <taxon>Eukaryota</taxon>
        <taxon>Metazoa</taxon>
        <taxon>Chordata</taxon>
        <taxon>Craniata</taxon>
        <taxon>Vertebrata</taxon>
        <taxon>Euteleostomi</taxon>
        <taxon>Mammalia</taxon>
        <taxon>Eutheria</taxon>
        <taxon>Euarchontoglires</taxon>
        <taxon>Glires</taxon>
        <taxon>Rodentia</taxon>
        <taxon>Myomorpha</taxon>
        <taxon>Muroidea</taxon>
        <taxon>Cricetidae</taxon>
        <taxon>Cricetinae</taxon>
        <taxon>Cricetulus</taxon>
    </lineage>
</organism>
<sequence length="60" mass="7076">MEKKQDHTYRVFKTVNRWADAYPFAQHFSEASMTSKDVSVWCSNDYLGISRHPRVLQAIQ</sequence>
<dbReference type="Gene3D" id="3.90.1150.10">
    <property type="entry name" value="Aspartate Aminotransferase, domain 1"/>
    <property type="match status" value="1"/>
</dbReference>